<evidence type="ECO:0000256" key="1">
    <source>
        <dbReference type="SAM" id="MobiDB-lite"/>
    </source>
</evidence>
<keyword evidence="3" id="KW-1185">Reference proteome</keyword>
<feature type="region of interest" description="Disordered" evidence="1">
    <location>
        <begin position="332"/>
        <end position="382"/>
    </location>
</feature>
<dbReference type="AlphaFoldDB" id="A0ABD1KBL0"/>
<feature type="compositionally biased region" description="Acidic residues" evidence="1">
    <location>
        <begin position="488"/>
        <end position="498"/>
    </location>
</feature>
<feature type="region of interest" description="Disordered" evidence="1">
    <location>
        <begin position="442"/>
        <end position="506"/>
    </location>
</feature>
<protein>
    <recommendedName>
        <fullName evidence="4">Nesprin-2-like</fullName>
    </recommendedName>
</protein>
<evidence type="ECO:0008006" key="4">
    <source>
        <dbReference type="Google" id="ProtNLM"/>
    </source>
</evidence>
<dbReference type="SMART" id="SM00150">
    <property type="entry name" value="SPEC"/>
    <property type="match status" value="2"/>
</dbReference>
<evidence type="ECO:0000313" key="3">
    <source>
        <dbReference type="Proteomes" id="UP001591681"/>
    </source>
</evidence>
<comment type="caution">
    <text evidence="2">The sequence shown here is derived from an EMBL/GenBank/DDBJ whole genome shotgun (WGS) entry which is preliminary data.</text>
</comment>
<reference evidence="2 3" key="1">
    <citation type="submission" date="2024-09" db="EMBL/GenBank/DDBJ databases">
        <title>A chromosome-level genome assembly of Gray's grenadier anchovy, Coilia grayii.</title>
        <authorList>
            <person name="Fu Z."/>
        </authorList>
    </citation>
    <scope>NUCLEOTIDE SEQUENCE [LARGE SCALE GENOMIC DNA]</scope>
    <source>
        <strain evidence="2">G4</strain>
        <tissue evidence="2">Muscle</tissue>
    </source>
</reference>
<feature type="region of interest" description="Disordered" evidence="1">
    <location>
        <begin position="224"/>
        <end position="257"/>
    </location>
</feature>
<feature type="compositionally biased region" description="Low complexity" evidence="1">
    <location>
        <begin position="345"/>
        <end position="360"/>
    </location>
</feature>
<feature type="compositionally biased region" description="Basic and acidic residues" evidence="1">
    <location>
        <begin position="445"/>
        <end position="469"/>
    </location>
</feature>
<accession>A0ABD1KBL0</accession>
<dbReference type="InterPro" id="IPR030268">
    <property type="entry name" value="SYNE4"/>
</dbReference>
<dbReference type="InterPro" id="IPR018159">
    <property type="entry name" value="Spectrin/alpha-actinin"/>
</dbReference>
<proteinExistence type="predicted"/>
<sequence>MTDRCHLEDWLQRAEHLAASPNTAPVLHAVAREELNKFEALQAECGARVAQLDSLTLRSRSLLRLFDGAMRARLVAMTKECSQRWERLREALECICRRLRHCVSQREAFDTQREEMAVWLADMDLRLTELEHFSTNNTVTKMHQLQSFQEAVAENASRLGRLLEAGEALIQRSEPTDAQAIEGQLQELLHYCARVFEGVGRLHTRLLSMRLVFEDDWALLPHMDSGCPSETPPDEDEQSCDWSNSPKPQAGPAHPCQDHLMLEWDPSVDIGGSASRDDTDSSYFSGPPGACVACCASGGRQVEEFLGGEATGRKKHHLSSAVHKVFLSRGEITAPLPGDPETTPSGLSDSSISGSGSTSGHPRHHALRHTSTPAGRFPEPVTFDPERVSAWLGQTGRLVAMETDRRPCSKSVQTEHTLECFRFTTDACLLRRDCPLHQDQTCADSHAHSARSRDSPLRSDWSSHSRHSESQCLEEGPICHSPQKKSDNDDDEDVEDEEGRPPLKPW</sequence>
<dbReference type="PANTHER" id="PTHR21640">
    <property type="match status" value="1"/>
</dbReference>
<evidence type="ECO:0000313" key="2">
    <source>
        <dbReference type="EMBL" id="KAL2096537.1"/>
    </source>
</evidence>
<name>A0ABD1KBL0_9TELE</name>
<dbReference type="EMBL" id="JBHFQA010000007">
    <property type="protein sequence ID" value="KAL2096537.1"/>
    <property type="molecule type" value="Genomic_DNA"/>
</dbReference>
<dbReference type="SUPFAM" id="SSF46966">
    <property type="entry name" value="Spectrin repeat"/>
    <property type="match status" value="2"/>
</dbReference>
<dbReference type="CDD" id="cd00176">
    <property type="entry name" value="SPEC"/>
    <property type="match status" value="1"/>
</dbReference>
<dbReference type="Gene3D" id="1.20.58.60">
    <property type="match status" value="1"/>
</dbReference>
<organism evidence="2 3">
    <name type="scientific">Coilia grayii</name>
    <name type="common">Gray's grenadier anchovy</name>
    <dbReference type="NCBI Taxonomy" id="363190"/>
    <lineage>
        <taxon>Eukaryota</taxon>
        <taxon>Metazoa</taxon>
        <taxon>Chordata</taxon>
        <taxon>Craniata</taxon>
        <taxon>Vertebrata</taxon>
        <taxon>Euteleostomi</taxon>
        <taxon>Actinopterygii</taxon>
        <taxon>Neopterygii</taxon>
        <taxon>Teleostei</taxon>
        <taxon>Clupei</taxon>
        <taxon>Clupeiformes</taxon>
        <taxon>Clupeoidei</taxon>
        <taxon>Engraulidae</taxon>
        <taxon>Coilinae</taxon>
        <taxon>Coilia</taxon>
    </lineage>
</organism>
<dbReference type="Proteomes" id="UP001591681">
    <property type="component" value="Unassembled WGS sequence"/>
</dbReference>
<dbReference type="PANTHER" id="PTHR21640:SF1">
    <property type="entry name" value="NESPRIN-4"/>
    <property type="match status" value="1"/>
</dbReference>
<gene>
    <name evidence="2" type="ORF">ACEWY4_008685</name>
</gene>